<name>A0ABD3PGG0_9STRA</name>
<feature type="compositionally biased region" description="Low complexity" evidence="1">
    <location>
        <begin position="520"/>
        <end position="542"/>
    </location>
</feature>
<evidence type="ECO:0000313" key="2">
    <source>
        <dbReference type="EMBL" id="KAL3786769.1"/>
    </source>
</evidence>
<organism evidence="2 3">
    <name type="scientific">Stephanodiscus triporus</name>
    <dbReference type="NCBI Taxonomy" id="2934178"/>
    <lineage>
        <taxon>Eukaryota</taxon>
        <taxon>Sar</taxon>
        <taxon>Stramenopiles</taxon>
        <taxon>Ochrophyta</taxon>
        <taxon>Bacillariophyta</taxon>
        <taxon>Coscinodiscophyceae</taxon>
        <taxon>Thalassiosirophycidae</taxon>
        <taxon>Stephanodiscales</taxon>
        <taxon>Stephanodiscaceae</taxon>
        <taxon>Stephanodiscus</taxon>
    </lineage>
</organism>
<evidence type="ECO:0000313" key="3">
    <source>
        <dbReference type="Proteomes" id="UP001530315"/>
    </source>
</evidence>
<feature type="region of interest" description="Disordered" evidence="1">
    <location>
        <begin position="328"/>
        <end position="390"/>
    </location>
</feature>
<feature type="region of interest" description="Disordered" evidence="1">
    <location>
        <begin position="483"/>
        <end position="582"/>
    </location>
</feature>
<feature type="region of interest" description="Disordered" evidence="1">
    <location>
        <begin position="1"/>
        <end position="59"/>
    </location>
</feature>
<feature type="compositionally biased region" description="Basic and acidic residues" evidence="1">
    <location>
        <begin position="332"/>
        <end position="350"/>
    </location>
</feature>
<dbReference type="EMBL" id="JALLAZ020000812">
    <property type="protein sequence ID" value="KAL3786769.1"/>
    <property type="molecule type" value="Genomic_DNA"/>
</dbReference>
<protein>
    <submittedName>
        <fullName evidence="2">Uncharacterized protein</fullName>
    </submittedName>
</protein>
<feature type="region of interest" description="Disordered" evidence="1">
    <location>
        <begin position="192"/>
        <end position="239"/>
    </location>
</feature>
<feature type="compositionally biased region" description="Gly residues" evidence="1">
    <location>
        <begin position="498"/>
        <end position="510"/>
    </location>
</feature>
<feature type="compositionally biased region" description="Polar residues" evidence="1">
    <location>
        <begin position="571"/>
        <end position="582"/>
    </location>
</feature>
<sequence length="633" mass="68133">MINPEGAAPSPSPRAGGGRPSSSSTQQPQQQRRPRQQRQDDDDDNDDVNGGGDNNDNAITPELLVDALSGHEDGLLTIAERLMSRYDSGYDAMGEAIVDAFADVQRLFQHVVEAAHAEGAAVERERMEDEWRRRMEELVASANDDDEDDAGMMMGDTDVEGRLYGRTTTGAMGGEYDDDFGVDGVDTERRRRRWRRDGGAGGGADDAVGDGDEIAVDDDDDEDGAAAAPRRRRSRDHHRHEEIVDQDVRDVLIDALRRGRAHRDAGRVAECRRLYELSCASASALLPVDSDHRGRLGLAAARAGGMADDRACAMLRYAMDDVLRSGLSLRRGGGDRDRDRDRGGGERRGDCVLPRSTSGGASGGGGDRRRRGDDDDDDDGDGASGRVRQSAEEALNSLVEEMKEMLAAPVYNLTPLQDVSEKFWIAMEDARRSNARREERLEQALAKIKSDFLFAREEHEEQLSAERGRAESLRRRLNEVSRSMDAASSVAGNATSDGGDGAVAGGGGGRDGLHVPYTPNRPRSAASSRTTGSGGNNTATNGMFFHLGGGDSNRPGGGGGSAESSRRGSHNNRGGSSNQSVVSLGSEFASRAKSLVHLMNCHDGGRGRDGVVDDVARKLNMGRNRSGMEDRPR</sequence>
<comment type="caution">
    <text evidence="2">The sequence shown here is derived from an EMBL/GenBank/DDBJ whole genome shotgun (WGS) entry which is preliminary data.</text>
</comment>
<accession>A0ABD3PGG0</accession>
<dbReference type="AlphaFoldDB" id="A0ABD3PGG0"/>
<evidence type="ECO:0000256" key="1">
    <source>
        <dbReference type="SAM" id="MobiDB-lite"/>
    </source>
</evidence>
<feature type="compositionally biased region" description="Low complexity" evidence="1">
    <location>
        <begin position="20"/>
        <end position="31"/>
    </location>
</feature>
<gene>
    <name evidence="2" type="ORF">ACHAW5_002970</name>
</gene>
<reference evidence="2 3" key="1">
    <citation type="submission" date="2024-10" db="EMBL/GenBank/DDBJ databases">
        <title>Updated reference genomes for cyclostephanoid diatoms.</title>
        <authorList>
            <person name="Roberts W.R."/>
            <person name="Alverson A.J."/>
        </authorList>
    </citation>
    <scope>NUCLEOTIDE SEQUENCE [LARGE SCALE GENOMIC DNA]</scope>
    <source>
        <strain evidence="2 3">AJA276-08</strain>
    </source>
</reference>
<proteinExistence type="predicted"/>
<keyword evidence="3" id="KW-1185">Reference proteome</keyword>
<feature type="compositionally biased region" description="Gly residues" evidence="1">
    <location>
        <begin position="547"/>
        <end position="561"/>
    </location>
</feature>
<dbReference type="Proteomes" id="UP001530315">
    <property type="component" value="Unassembled WGS sequence"/>
</dbReference>
<feature type="compositionally biased region" description="Acidic residues" evidence="1">
    <location>
        <begin position="207"/>
        <end position="224"/>
    </location>
</feature>
<feature type="compositionally biased region" description="Basic residues" evidence="1">
    <location>
        <begin position="229"/>
        <end position="238"/>
    </location>
</feature>